<evidence type="ECO:0000313" key="1">
    <source>
        <dbReference type="EMBL" id="KAJ4313276.1"/>
    </source>
</evidence>
<dbReference type="Proteomes" id="UP001140502">
    <property type="component" value="Unassembled WGS sequence"/>
</dbReference>
<proteinExistence type="predicted"/>
<accession>A0A9W9BK38</accession>
<dbReference type="AlphaFoldDB" id="A0A9W9BK38"/>
<protein>
    <submittedName>
        <fullName evidence="1">Uncharacterized protein</fullName>
    </submittedName>
</protein>
<name>A0A9W9BK38_9HYPO</name>
<gene>
    <name evidence="1" type="ORF">N0V84_009504</name>
</gene>
<comment type="caution">
    <text evidence="1">The sequence shown here is derived from an EMBL/GenBank/DDBJ whole genome shotgun (WGS) entry which is preliminary data.</text>
</comment>
<sequence length="86" mass="8999">MAIIGAAALSGRVQGIELMLNRDDDNAEQEQRAGPDDQTEAKLLKTFQSKIPIRTVTAAAVKAGGGLQATTPAALKTENIPPESRA</sequence>
<keyword evidence="2" id="KW-1185">Reference proteome</keyword>
<reference evidence="1" key="1">
    <citation type="submission" date="2022-10" db="EMBL/GenBank/DDBJ databases">
        <title>Tapping the CABI collections for fungal endophytes: first genome assemblies for Collariella, Neodidymelliopsis, Ascochyta clinopodiicola, Didymella pomorum, Didymosphaeria variabile, Neocosmospora piperis and Neocucurbitaria cava.</title>
        <authorList>
            <person name="Hill R."/>
        </authorList>
    </citation>
    <scope>NUCLEOTIDE SEQUENCE</scope>
    <source>
        <strain evidence="1">IMI 366586</strain>
    </source>
</reference>
<dbReference type="EMBL" id="JAPEUR010000263">
    <property type="protein sequence ID" value="KAJ4313276.1"/>
    <property type="molecule type" value="Genomic_DNA"/>
</dbReference>
<evidence type="ECO:0000313" key="2">
    <source>
        <dbReference type="Proteomes" id="UP001140502"/>
    </source>
</evidence>
<organism evidence="1 2">
    <name type="scientific">Fusarium piperis</name>
    <dbReference type="NCBI Taxonomy" id="1435070"/>
    <lineage>
        <taxon>Eukaryota</taxon>
        <taxon>Fungi</taxon>
        <taxon>Dikarya</taxon>
        <taxon>Ascomycota</taxon>
        <taxon>Pezizomycotina</taxon>
        <taxon>Sordariomycetes</taxon>
        <taxon>Hypocreomycetidae</taxon>
        <taxon>Hypocreales</taxon>
        <taxon>Nectriaceae</taxon>
        <taxon>Fusarium</taxon>
        <taxon>Fusarium solani species complex</taxon>
    </lineage>
</organism>